<dbReference type="GO" id="GO:0008324">
    <property type="term" value="F:monoatomic cation transmembrane transporter activity"/>
    <property type="evidence" value="ECO:0007669"/>
    <property type="project" value="InterPro"/>
</dbReference>
<dbReference type="SUPFAM" id="SSF56954">
    <property type="entry name" value="Outer membrane efflux proteins (OEP)"/>
    <property type="match status" value="1"/>
</dbReference>
<reference evidence="10" key="1">
    <citation type="submission" date="2020-10" db="EMBL/GenBank/DDBJ databases">
        <authorList>
            <person name="Gilroy R."/>
        </authorList>
    </citation>
    <scope>NUCLEOTIDE SEQUENCE</scope>
    <source>
        <strain evidence="10">2889</strain>
    </source>
</reference>
<dbReference type="Gene3D" id="3.30.2090.10">
    <property type="entry name" value="Multidrug efflux transporter AcrB TolC docking domain, DN and DC subdomains"/>
    <property type="match status" value="2"/>
</dbReference>
<evidence type="ECO:0000256" key="7">
    <source>
        <dbReference type="ARBA" id="ARBA00023136"/>
    </source>
</evidence>
<dbReference type="Gene3D" id="3.30.70.1440">
    <property type="entry name" value="Multidrug efflux transporter AcrB pore domain"/>
    <property type="match status" value="1"/>
</dbReference>
<evidence type="ECO:0000256" key="3">
    <source>
        <dbReference type="ARBA" id="ARBA00022448"/>
    </source>
</evidence>
<dbReference type="SUPFAM" id="SSF82714">
    <property type="entry name" value="Multidrug efflux transporter AcrB TolC docking domain, DN and DC subdomains"/>
    <property type="match status" value="2"/>
</dbReference>
<evidence type="ECO:0000313" key="11">
    <source>
        <dbReference type="Proteomes" id="UP000823612"/>
    </source>
</evidence>
<keyword evidence="4" id="KW-1003">Cell membrane</keyword>
<reference evidence="10" key="2">
    <citation type="journal article" date="2021" name="PeerJ">
        <title>Extensive microbial diversity within the chicken gut microbiome revealed by metagenomics and culture.</title>
        <authorList>
            <person name="Gilroy R."/>
            <person name="Ravi A."/>
            <person name="Getino M."/>
            <person name="Pursley I."/>
            <person name="Horton D.L."/>
            <person name="Alikhan N.F."/>
            <person name="Baker D."/>
            <person name="Gharbi K."/>
            <person name="Hall N."/>
            <person name="Watson M."/>
            <person name="Adriaenssens E.M."/>
            <person name="Foster-Nyarko E."/>
            <person name="Jarju S."/>
            <person name="Secka A."/>
            <person name="Antonio M."/>
            <person name="Oren A."/>
            <person name="Chaudhuri R.R."/>
            <person name="La Ragione R."/>
            <person name="Hildebrand F."/>
            <person name="Pallen M.J."/>
        </authorList>
    </citation>
    <scope>NUCLEOTIDE SEQUENCE</scope>
    <source>
        <strain evidence="10">2889</strain>
    </source>
</reference>
<evidence type="ECO:0000256" key="2">
    <source>
        <dbReference type="ARBA" id="ARBA00010942"/>
    </source>
</evidence>
<feature type="transmembrane region" description="Helical" evidence="9">
    <location>
        <begin position="865"/>
        <end position="883"/>
    </location>
</feature>
<comment type="subcellular location">
    <subcellularLocation>
        <location evidence="1">Cell membrane</location>
        <topology evidence="1">Multi-pass membrane protein</topology>
    </subcellularLocation>
</comment>
<feature type="transmembrane region" description="Helical" evidence="9">
    <location>
        <begin position="1011"/>
        <end position="1035"/>
    </location>
</feature>
<dbReference type="PRINTS" id="PR00702">
    <property type="entry name" value="ACRIFLAVINRP"/>
</dbReference>
<name>A0A9D9DS94_9BACT</name>
<feature type="transmembrane region" description="Helical" evidence="9">
    <location>
        <begin position="1085"/>
        <end position="1103"/>
    </location>
</feature>
<comment type="similarity">
    <text evidence="2">Belongs to the resistance-nodulation-cell division (RND) (TC 2.A.6) family.</text>
</comment>
<dbReference type="Pfam" id="PF00873">
    <property type="entry name" value="ACR_tran"/>
    <property type="match status" value="1"/>
</dbReference>
<feature type="transmembrane region" description="Helical" evidence="9">
    <location>
        <begin position="12"/>
        <end position="31"/>
    </location>
</feature>
<feature type="transmembrane region" description="Helical" evidence="9">
    <location>
        <begin position="475"/>
        <end position="496"/>
    </location>
</feature>
<evidence type="ECO:0000256" key="1">
    <source>
        <dbReference type="ARBA" id="ARBA00004651"/>
    </source>
</evidence>
<evidence type="ECO:0000256" key="9">
    <source>
        <dbReference type="SAM" id="Phobius"/>
    </source>
</evidence>
<feature type="coiled-coil region" evidence="8">
    <location>
        <begin position="1261"/>
        <end position="1326"/>
    </location>
</feature>
<dbReference type="Gene3D" id="3.30.70.1320">
    <property type="entry name" value="Multidrug efflux transporter AcrB pore domain like"/>
    <property type="match status" value="1"/>
</dbReference>
<keyword evidence="3" id="KW-0813">Transport</keyword>
<comment type="caution">
    <text evidence="10">The sequence shown here is derived from an EMBL/GenBank/DDBJ whole genome shotgun (WGS) entry which is preliminary data.</text>
</comment>
<sequence>MLNKIINFSLHNKLFVMLGVVLLVLGGYYSMRHLDIDVFPDLTAPTVVVMTDAENMATEEVERLVTFPIETAVNGATDVRRVRSSSRPGASFVWVEFDWGTDIYRARQIVSEKMVTLEGSLPEGITPVLAPQTSVMGEILFVGVEADSTDIMELRTLADWVIKPAILATGGVSQVTVMGGDYKQYQVLADPVAMNAYGVSLQELAEVVSGISENSTGGVVREYGNEFAIRGMARTTDLEELGNSLVKLNEQGFPITINDVAKVVIAPAVKMGYASTNAHPSILMTISKQPNVNTLEVTEDILATLESLKGNLPPDVVLDTDIFRQSDFIEASVNNVGRSLVEGAIFVIIILFVFLGSFRTTLISVVAIPLSLLGTVIVLYLFGQNINTMTLGGMCIAIGSLVDDAIIDVENVYKKLRKNRLLPKEQREPVTKVVFEGSTEIRASILNATFIIIVAFSPLFFLSGMEGRMLKPLGLAYIISLLMSLLVAMTVTPLLCKMMLGSENYLARNEKESWLSRKLSASYRHGLAWALGHKRIVVGTAAAALVAAIAVYFTLGHSFLPNFNEGSLTISAVSRPGLSLDLSNQIGNTIERQLLSIDEVVSTSRRTGRGELDEHSQATNSAEIEVKFNLKDRSKDEFLEEVRAKLAEVPGVVTSVGQPLSHRIDHILSGTQAGIAIKIFGPDLSRLFMLGNQIKDQIQGIEGVVDLNVEQQTETPQLQIRANRPMLARYGITIDQFNRFIELSFPGTKLGEVYEGQRSFDLVVRLQEPYTQTIEGLSSALITTGTGAKVPLSEVAEIVSTNGPNSVSRENVQRKLVVSCNVAGRDMESVVNEIRHTVAENVDFGEDYRVEYGGQFESAESASRTLALVFVAALFLIFCILYSEFRHVGLSLLILVNLPLALIGGVFAIRISSGIVSIPSIIGFITLFGIAIRNGILLVAEYERLGGGTLNPRPSDSAQEREEKRLRLREIITEGSIDRLNPILMTALTAALALIPLIMNGDKSGNEIQSPMGIVVLGGLITSTLLNVFVVPALYEWFRKRLRKKDVEAHEVEWDARYDDPQMLHPGMVRHEAQLRSSRFGSGNAVMKAVLLLCLFSLGLWAMPAQAQELQTQEIPAETSANEPHRVAAMDIKETAADQNPTVLHAADYTDVLSAIDQYSPLLKASRQQMEADLRGNHTGNVPENPEFGFGYFWMIGNSAGQRVDFEASQSFDFPSVYVYKSRMAKSNDSAVYYRFANERAQIMLQAQNLCVELIYNNALMRILEQRLESARKVASSYQEQLAQGGTSILEANKAELNLLGVESEMAALQAEMDRLKSDLKRLTGGIEVNLSQTRFPDVVLPESFELWFAGIMGTNPLMQQAMNESLAKEQNVKVNVSEALPKFSVGYKGEDVFNDGFNGIAVGMSIPLWENKNRVKQARLESEAAQNRVLDVQWQLKAQLETLYYKALRLQPVVNRYREALSALDNLPYIERALENGEFSLMDYLGELEYQFDMMEAYLQAERDLALSWSELRWVAGSL</sequence>
<dbReference type="PANTHER" id="PTHR32063:SF4">
    <property type="entry name" value="SLR6043 PROTEIN"/>
    <property type="match status" value="1"/>
</dbReference>
<evidence type="ECO:0000256" key="4">
    <source>
        <dbReference type="ARBA" id="ARBA00022475"/>
    </source>
</evidence>
<dbReference type="NCBIfam" id="TIGR00914">
    <property type="entry name" value="2A0601"/>
    <property type="match status" value="1"/>
</dbReference>
<keyword evidence="5 9" id="KW-0812">Transmembrane</keyword>
<evidence type="ECO:0000256" key="8">
    <source>
        <dbReference type="SAM" id="Coils"/>
    </source>
</evidence>
<dbReference type="SUPFAM" id="SSF82693">
    <property type="entry name" value="Multidrug efflux transporter AcrB pore domain, PN1, PN2, PC1 and PC2 subdomains"/>
    <property type="match status" value="2"/>
</dbReference>
<dbReference type="Gene3D" id="1.20.1600.10">
    <property type="entry name" value="Outer membrane efflux proteins (OEP)"/>
    <property type="match status" value="1"/>
</dbReference>
<dbReference type="Gene3D" id="3.30.70.1430">
    <property type="entry name" value="Multidrug efflux transporter AcrB pore domain"/>
    <property type="match status" value="2"/>
</dbReference>
<dbReference type="InterPro" id="IPR001036">
    <property type="entry name" value="Acrflvin-R"/>
</dbReference>
<evidence type="ECO:0000256" key="6">
    <source>
        <dbReference type="ARBA" id="ARBA00022989"/>
    </source>
</evidence>
<feature type="transmembrane region" description="Helical" evidence="9">
    <location>
        <begin position="445"/>
        <end position="463"/>
    </location>
</feature>
<dbReference type="GO" id="GO:0005886">
    <property type="term" value="C:plasma membrane"/>
    <property type="evidence" value="ECO:0007669"/>
    <property type="project" value="UniProtKB-SubCell"/>
</dbReference>
<dbReference type="GO" id="GO:0042910">
    <property type="term" value="F:xenobiotic transmembrane transporter activity"/>
    <property type="evidence" value="ECO:0007669"/>
    <property type="project" value="TreeGrafter"/>
</dbReference>
<feature type="transmembrane region" description="Helical" evidence="9">
    <location>
        <begin position="362"/>
        <end position="382"/>
    </location>
</feature>
<keyword evidence="8" id="KW-0175">Coiled coil</keyword>
<dbReference type="Proteomes" id="UP000823612">
    <property type="component" value="Unassembled WGS sequence"/>
</dbReference>
<accession>A0A9D9DS94</accession>
<gene>
    <name evidence="10" type="ORF">IAB08_03010</name>
</gene>
<feature type="transmembrane region" description="Helical" evidence="9">
    <location>
        <begin position="890"/>
        <end position="909"/>
    </location>
</feature>
<evidence type="ECO:0000313" key="10">
    <source>
        <dbReference type="EMBL" id="MBO8432252.1"/>
    </source>
</evidence>
<dbReference type="PANTHER" id="PTHR32063">
    <property type="match status" value="1"/>
</dbReference>
<evidence type="ECO:0000256" key="5">
    <source>
        <dbReference type="ARBA" id="ARBA00022692"/>
    </source>
</evidence>
<dbReference type="SUPFAM" id="SSF82866">
    <property type="entry name" value="Multidrug efflux transporter AcrB transmembrane domain"/>
    <property type="match status" value="2"/>
</dbReference>
<keyword evidence="6 9" id="KW-1133">Transmembrane helix</keyword>
<organism evidence="10 11">
    <name type="scientific">Candidatus Pullibacteroides excrementavium</name>
    <dbReference type="NCBI Taxonomy" id="2840905"/>
    <lineage>
        <taxon>Bacteria</taxon>
        <taxon>Pseudomonadati</taxon>
        <taxon>Bacteroidota</taxon>
        <taxon>Bacteroidia</taxon>
        <taxon>Bacteroidales</taxon>
        <taxon>Candidatus Pullibacteroides</taxon>
    </lineage>
</organism>
<keyword evidence="7 9" id="KW-0472">Membrane</keyword>
<proteinExistence type="inferred from homology"/>
<dbReference type="EMBL" id="JADIMZ010000037">
    <property type="protein sequence ID" value="MBO8432252.1"/>
    <property type="molecule type" value="Genomic_DNA"/>
</dbReference>
<feature type="transmembrane region" description="Helical" evidence="9">
    <location>
        <begin position="915"/>
        <end position="936"/>
    </location>
</feature>
<dbReference type="GO" id="GO:0015562">
    <property type="term" value="F:efflux transmembrane transporter activity"/>
    <property type="evidence" value="ECO:0007669"/>
    <property type="project" value="InterPro"/>
</dbReference>
<dbReference type="InterPro" id="IPR004763">
    <property type="entry name" value="CusA-like"/>
</dbReference>
<protein>
    <submittedName>
        <fullName evidence="10">CusA/CzcA family heavy metal efflux RND transporter</fullName>
    </submittedName>
</protein>
<feature type="transmembrane region" description="Helical" evidence="9">
    <location>
        <begin position="536"/>
        <end position="555"/>
    </location>
</feature>
<dbReference type="InterPro" id="IPR027463">
    <property type="entry name" value="AcrB_DN_DC_subdom"/>
</dbReference>
<dbReference type="Gene3D" id="1.20.1640.10">
    <property type="entry name" value="Multidrug efflux transporter AcrB transmembrane domain"/>
    <property type="match status" value="2"/>
</dbReference>
<feature type="transmembrane region" description="Helical" evidence="9">
    <location>
        <begin position="980"/>
        <end position="999"/>
    </location>
</feature>